<dbReference type="Pfam" id="PF13868">
    <property type="entry name" value="TPH"/>
    <property type="match status" value="1"/>
</dbReference>
<dbReference type="Proteomes" id="UP000078200">
    <property type="component" value="Unassembled WGS sequence"/>
</dbReference>
<dbReference type="InterPro" id="IPR043597">
    <property type="entry name" value="TPH_dom"/>
</dbReference>
<feature type="domain" description="Trichohyalin-plectin-homology" evidence="3">
    <location>
        <begin position="85"/>
        <end position="428"/>
    </location>
</feature>
<proteinExistence type="predicted"/>
<dbReference type="AlphaFoldDB" id="A0A1A9V6N4"/>
<protein>
    <recommendedName>
        <fullName evidence="3">Trichohyalin-plectin-homology domain-containing protein</fullName>
    </recommendedName>
</protein>
<organism evidence="4 5">
    <name type="scientific">Glossina austeni</name>
    <name type="common">Savannah tsetse fly</name>
    <dbReference type="NCBI Taxonomy" id="7395"/>
    <lineage>
        <taxon>Eukaryota</taxon>
        <taxon>Metazoa</taxon>
        <taxon>Ecdysozoa</taxon>
        <taxon>Arthropoda</taxon>
        <taxon>Hexapoda</taxon>
        <taxon>Insecta</taxon>
        <taxon>Pterygota</taxon>
        <taxon>Neoptera</taxon>
        <taxon>Endopterygota</taxon>
        <taxon>Diptera</taxon>
        <taxon>Brachycera</taxon>
        <taxon>Muscomorpha</taxon>
        <taxon>Hippoboscoidea</taxon>
        <taxon>Glossinidae</taxon>
        <taxon>Glossina</taxon>
    </lineage>
</organism>
<feature type="coiled-coil region" evidence="2">
    <location>
        <begin position="323"/>
        <end position="350"/>
    </location>
</feature>
<evidence type="ECO:0000313" key="5">
    <source>
        <dbReference type="Proteomes" id="UP000078200"/>
    </source>
</evidence>
<feature type="coiled-coil region" evidence="2">
    <location>
        <begin position="124"/>
        <end position="208"/>
    </location>
</feature>
<dbReference type="VEuPathDB" id="VectorBase:GAUT027640"/>
<name>A0A1A9V6N4_GLOAU</name>
<evidence type="ECO:0000256" key="2">
    <source>
        <dbReference type="SAM" id="Coils"/>
    </source>
</evidence>
<evidence type="ECO:0000313" key="4">
    <source>
        <dbReference type="EnsemblMetazoa" id="GAUT027640-PA"/>
    </source>
</evidence>
<evidence type="ECO:0000256" key="1">
    <source>
        <dbReference type="ARBA" id="ARBA00023054"/>
    </source>
</evidence>
<reference evidence="4" key="1">
    <citation type="submission" date="2020-05" db="UniProtKB">
        <authorList>
            <consortium name="EnsemblMetazoa"/>
        </authorList>
    </citation>
    <scope>IDENTIFICATION</scope>
    <source>
        <strain evidence="4">TTRI</strain>
    </source>
</reference>
<evidence type="ECO:0000259" key="3">
    <source>
        <dbReference type="Pfam" id="PF13868"/>
    </source>
</evidence>
<sequence length="441" mass="53510">MKARKALWSMTSEARSKNDVRNSYFVRKIWAEEELVKATYNEEALTKTESAKNIKKRNNREICNELSKLKRENVLRESHRIRMKADNDVRDFMAEIRIAEMKQAADEQHLLKEKRLEKARELRQNEIDQRLHKLQEDAELLKKQESQQQINKASFRKELVKQMRENELRKLRKNEEIARDREENKRILEKYKNDQMEEQQRKQNKCKESGQQIRKMIEDNALAKARERFKETQSGKQYLKYLKDREIGREERRAAKGKKLTHLRTIGERIGLDVYKIEMEKVKRNEFLYNLHAGEMKVKEERKVQEARKNDMLKTLAFREEIQRVMLERAEDHEKERRILEEENSGYKTAFAEQNEQNRKNKLKRLEYRNDLRKMIELRQMKKAESAYQDKLEHDHRVNIESQRLENVARERLSLLRVELKDILKYLPTKVLTNEERKLFK</sequence>
<keyword evidence="1 2" id="KW-0175">Coiled coil</keyword>
<accession>A0A1A9V6N4</accession>
<dbReference type="STRING" id="7395.A0A1A9V6N4"/>
<dbReference type="EnsemblMetazoa" id="GAUT027640-RA">
    <property type="protein sequence ID" value="GAUT027640-PA"/>
    <property type="gene ID" value="GAUT027640"/>
</dbReference>
<keyword evidence="5" id="KW-1185">Reference proteome</keyword>